<evidence type="ECO:0000256" key="2">
    <source>
        <dbReference type="SAM" id="Phobius"/>
    </source>
</evidence>
<dbReference type="AlphaFoldDB" id="A0A9Q8UT46"/>
<gene>
    <name evidence="3" type="ORF">CLAFUR5_09123</name>
</gene>
<protein>
    <submittedName>
        <fullName evidence="3">Uncharacterized protein</fullName>
    </submittedName>
</protein>
<organism evidence="3 4">
    <name type="scientific">Passalora fulva</name>
    <name type="common">Tomato leaf mold</name>
    <name type="synonym">Cladosporium fulvum</name>
    <dbReference type="NCBI Taxonomy" id="5499"/>
    <lineage>
        <taxon>Eukaryota</taxon>
        <taxon>Fungi</taxon>
        <taxon>Dikarya</taxon>
        <taxon>Ascomycota</taxon>
        <taxon>Pezizomycotina</taxon>
        <taxon>Dothideomycetes</taxon>
        <taxon>Dothideomycetidae</taxon>
        <taxon>Mycosphaerellales</taxon>
        <taxon>Mycosphaerellaceae</taxon>
        <taxon>Fulvia</taxon>
    </lineage>
</organism>
<dbReference type="RefSeq" id="XP_047765885.1">
    <property type="nucleotide sequence ID" value="XM_047908271.1"/>
</dbReference>
<keyword evidence="2" id="KW-0812">Transmembrane</keyword>
<dbReference type="GeneID" id="71989001"/>
<dbReference type="OMA" id="NSQSWAD"/>
<keyword evidence="4" id="KW-1185">Reference proteome</keyword>
<reference evidence="3" key="2">
    <citation type="journal article" date="2022" name="Microb. Genom.">
        <title>A chromosome-scale genome assembly of the tomato pathogen Cladosporium fulvum reveals a compartmentalized genome architecture and the presence of a dispensable chromosome.</title>
        <authorList>
            <person name="Zaccaron A.Z."/>
            <person name="Chen L.H."/>
            <person name="Samaras A."/>
            <person name="Stergiopoulos I."/>
        </authorList>
    </citation>
    <scope>NUCLEOTIDE SEQUENCE</scope>
    <source>
        <strain evidence="3">Race5_Kim</strain>
    </source>
</reference>
<sequence length="117" mass="12611">MSSSSQPSDASQQSSVPSSGSDGFSITITTGEIVGLAVGVTFAIIGVIIAIVVLCYYCSCCGKRKNRLSTIRYDDNQETAMYPAWNSQSWADWNALPQTYKPTGAQKVLEKFGQSRS</sequence>
<accession>A0A9Q8UT46</accession>
<keyword evidence="2" id="KW-0472">Membrane</keyword>
<dbReference type="EMBL" id="CP090171">
    <property type="protein sequence ID" value="UJO21519.1"/>
    <property type="molecule type" value="Genomic_DNA"/>
</dbReference>
<evidence type="ECO:0000256" key="1">
    <source>
        <dbReference type="SAM" id="MobiDB-lite"/>
    </source>
</evidence>
<dbReference type="Proteomes" id="UP000756132">
    <property type="component" value="Chromosome 9"/>
</dbReference>
<evidence type="ECO:0000313" key="3">
    <source>
        <dbReference type="EMBL" id="UJO21519.1"/>
    </source>
</evidence>
<evidence type="ECO:0000313" key="4">
    <source>
        <dbReference type="Proteomes" id="UP000756132"/>
    </source>
</evidence>
<feature type="region of interest" description="Disordered" evidence="1">
    <location>
        <begin position="1"/>
        <end position="21"/>
    </location>
</feature>
<name>A0A9Q8UT46_PASFU</name>
<reference evidence="3" key="1">
    <citation type="submission" date="2021-12" db="EMBL/GenBank/DDBJ databases">
        <authorList>
            <person name="Zaccaron A."/>
            <person name="Stergiopoulos I."/>
        </authorList>
    </citation>
    <scope>NUCLEOTIDE SEQUENCE</scope>
    <source>
        <strain evidence="3">Race5_Kim</strain>
    </source>
</reference>
<dbReference type="KEGG" id="ffu:CLAFUR5_09123"/>
<feature type="transmembrane region" description="Helical" evidence="2">
    <location>
        <begin position="33"/>
        <end position="57"/>
    </location>
</feature>
<proteinExistence type="predicted"/>
<keyword evidence="2" id="KW-1133">Transmembrane helix</keyword>